<keyword evidence="1" id="KW-0732">Signal</keyword>
<feature type="signal peptide" evidence="1">
    <location>
        <begin position="1"/>
        <end position="23"/>
    </location>
</feature>
<dbReference type="AlphaFoldDB" id="A0A194R7Y2"/>
<gene>
    <name evidence="2" type="ORF">RR48_10941</name>
</gene>
<dbReference type="Proteomes" id="UP000053240">
    <property type="component" value="Unassembled WGS sequence"/>
</dbReference>
<proteinExistence type="predicted"/>
<evidence type="ECO:0000313" key="3">
    <source>
        <dbReference type="Proteomes" id="UP000053240"/>
    </source>
</evidence>
<dbReference type="EMBL" id="KQ460615">
    <property type="protein sequence ID" value="KPJ13757.1"/>
    <property type="molecule type" value="Genomic_DNA"/>
</dbReference>
<reference evidence="2 3" key="1">
    <citation type="journal article" date="2015" name="Nat. Commun.">
        <title>Outbred genome sequencing and CRISPR/Cas9 gene editing in butterflies.</title>
        <authorList>
            <person name="Li X."/>
            <person name="Fan D."/>
            <person name="Zhang W."/>
            <person name="Liu G."/>
            <person name="Zhang L."/>
            <person name="Zhao L."/>
            <person name="Fang X."/>
            <person name="Chen L."/>
            <person name="Dong Y."/>
            <person name="Chen Y."/>
            <person name="Ding Y."/>
            <person name="Zhao R."/>
            <person name="Feng M."/>
            <person name="Zhu Y."/>
            <person name="Feng Y."/>
            <person name="Jiang X."/>
            <person name="Zhu D."/>
            <person name="Xiang H."/>
            <person name="Feng X."/>
            <person name="Li S."/>
            <person name="Wang J."/>
            <person name="Zhang G."/>
            <person name="Kronforst M.R."/>
            <person name="Wang W."/>
        </authorList>
    </citation>
    <scope>NUCLEOTIDE SEQUENCE [LARGE SCALE GENOMIC DNA]</scope>
    <source>
        <strain evidence="2">Ya'a_city_454_Pm</strain>
        <tissue evidence="2">Whole body</tissue>
    </source>
</reference>
<protein>
    <submittedName>
        <fullName evidence="2">Uncharacterized protein</fullName>
    </submittedName>
</protein>
<accession>A0A194R7Y2</accession>
<name>A0A194R7Y2_PAPMA</name>
<sequence length="598" mass="64783">MVSQNLLALGTLLFIIKVFNSHAQQCHVEYISQPNSVPSLTATSYVQPVSQFVIPAILQPIQPDPYMTAMPPMVPDYSKFYNPVSPMGGMPPIIIEKSKDDDGLDNLLYFLLFALKNKRNGGLGRRGNNGGCTNCGGNSCNICSNCGGRSGGCGNCNGCSNNNNNCGHCGGSGCTKCSSCGKSIGSSNGCNGENNGIGSFMGCPCGTNCIYIPIPIAVPIGSGFQFGNSGGCSIHGNELVFRFVFTQWDGYNCPPCYYNSYGHSSYPYPYPYANPEDYDCSAYGQTGYPYGSYVITGYYGNYDHGDSYNPPCDTKQPIIIVVENKEKQDEFTFDDLISLSLDVVKKISNDCSTSCPSRSNCDCLGPTFKMAATKLVLLLTLLYIFKMELVIAQAICGGGCQSYGYCGGVYPTVVDTNDNDPLDVILPVLLLAIINRNGANGGLNNLNGVTSLGSNGKPWDEIVSNKNNLENSRLSRQKSSKSYVSNPLIPTVEIPLSVFPDVTYPTSIMDTREPYYFTTNGFDDVLKPFSEDVKSSYKALKSEKVQSTSPNNSPLISKNKNHTMVIANTNLNTCNESKEHIEYEKDRLLGTELKDVVS</sequence>
<dbReference type="InParanoid" id="A0A194R7Y2"/>
<evidence type="ECO:0000313" key="2">
    <source>
        <dbReference type="EMBL" id="KPJ13757.1"/>
    </source>
</evidence>
<organism evidence="2 3">
    <name type="scientific">Papilio machaon</name>
    <name type="common">Old World swallowtail butterfly</name>
    <dbReference type="NCBI Taxonomy" id="76193"/>
    <lineage>
        <taxon>Eukaryota</taxon>
        <taxon>Metazoa</taxon>
        <taxon>Ecdysozoa</taxon>
        <taxon>Arthropoda</taxon>
        <taxon>Hexapoda</taxon>
        <taxon>Insecta</taxon>
        <taxon>Pterygota</taxon>
        <taxon>Neoptera</taxon>
        <taxon>Endopterygota</taxon>
        <taxon>Lepidoptera</taxon>
        <taxon>Glossata</taxon>
        <taxon>Ditrysia</taxon>
        <taxon>Papilionoidea</taxon>
        <taxon>Papilionidae</taxon>
        <taxon>Papilioninae</taxon>
        <taxon>Papilio</taxon>
    </lineage>
</organism>
<keyword evidence="3" id="KW-1185">Reference proteome</keyword>
<feature type="chain" id="PRO_5008264991" evidence="1">
    <location>
        <begin position="24"/>
        <end position="598"/>
    </location>
</feature>
<evidence type="ECO:0000256" key="1">
    <source>
        <dbReference type="SAM" id="SignalP"/>
    </source>
</evidence>